<dbReference type="PRINTS" id="PR00081">
    <property type="entry name" value="GDHRDH"/>
</dbReference>
<dbReference type="AlphaFoldDB" id="A0A1G6K1I7"/>
<name>A0A1G6K1I7_9PSEU</name>
<dbReference type="InterPro" id="IPR036291">
    <property type="entry name" value="NAD(P)-bd_dom_sf"/>
</dbReference>
<dbReference type="GO" id="GO:0016020">
    <property type="term" value="C:membrane"/>
    <property type="evidence" value="ECO:0007669"/>
    <property type="project" value="TreeGrafter"/>
</dbReference>
<gene>
    <name evidence="3" type="ORF">SAMN05216174_101668</name>
</gene>
<dbReference type="PANTHER" id="PTHR44196:SF1">
    <property type="entry name" value="DEHYDROGENASE_REDUCTASE SDR FAMILY MEMBER 7B"/>
    <property type="match status" value="1"/>
</dbReference>
<protein>
    <submittedName>
        <fullName evidence="3">Short chain dehydrogenase</fullName>
    </submittedName>
</protein>
<accession>A0A1G6K1I7</accession>
<organism evidence="3 4">
    <name type="scientific">Actinokineospora iranica</name>
    <dbReference type="NCBI Taxonomy" id="1271860"/>
    <lineage>
        <taxon>Bacteria</taxon>
        <taxon>Bacillati</taxon>
        <taxon>Actinomycetota</taxon>
        <taxon>Actinomycetes</taxon>
        <taxon>Pseudonocardiales</taxon>
        <taxon>Pseudonocardiaceae</taxon>
        <taxon>Actinokineospora</taxon>
    </lineage>
</organism>
<dbReference type="CDD" id="cd05233">
    <property type="entry name" value="SDR_c"/>
    <property type="match status" value="1"/>
</dbReference>
<dbReference type="STRING" id="1271860.SAMN05216174_101668"/>
<sequence length="157" mass="15900">MELQGKTALVTGATAGIGRDIARTLAGAGARVVVTGRDPERGAETAAAIEAEGGTAGFVVADLGDLDSLRALADEVGEVDILVNNAGIFPFAPAIEQDVATYEQLFAVNVRAPFFLTAALVPKMAAKGEGVIVNVSSIAASIAVPDSSVYSATKVKL</sequence>
<dbReference type="RefSeq" id="WP_091447999.1">
    <property type="nucleotide sequence ID" value="NZ_FMZZ01000001.1"/>
</dbReference>
<evidence type="ECO:0000256" key="1">
    <source>
        <dbReference type="ARBA" id="ARBA00006484"/>
    </source>
</evidence>
<dbReference type="InterPro" id="IPR002347">
    <property type="entry name" value="SDR_fam"/>
</dbReference>
<comment type="similarity">
    <text evidence="1">Belongs to the short-chain dehydrogenases/reductases (SDR) family.</text>
</comment>
<dbReference type="Gene3D" id="3.40.50.720">
    <property type="entry name" value="NAD(P)-binding Rossmann-like Domain"/>
    <property type="match status" value="1"/>
</dbReference>
<keyword evidence="2" id="KW-0560">Oxidoreductase</keyword>
<reference evidence="4" key="1">
    <citation type="submission" date="2016-10" db="EMBL/GenBank/DDBJ databases">
        <authorList>
            <person name="Varghese N."/>
            <person name="Submissions S."/>
        </authorList>
    </citation>
    <scope>NUCLEOTIDE SEQUENCE [LARGE SCALE GENOMIC DNA]</scope>
    <source>
        <strain evidence="4">IBRC-M 10403</strain>
    </source>
</reference>
<evidence type="ECO:0000313" key="3">
    <source>
        <dbReference type="EMBL" id="SDC24892.1"/>
    </source>
</evidence>
<dbReference type="Proteomes" id="UP000199501">
    <property type="component" value="Unassembled WGS sequence"/>
</dbReference>
<evidence type="ECO:0000256" key="2">
    <source>
        <dbReference type="ARBA" id="ARBA00023002"/>
    </source>
</evidence>
<keyword evidence="4" id="KW-1185">Reference proteome</keyword>
<dbReference type="EMBL" id="FMZZ01000001">
    <property type="protein sequence ID" value="SDC24892.1"/>
    <property type="molecule type" value="Genomic_DNA"/>
</dbReference>
<proteinExistence type="inferred from homology"/>
<evidence type="ECO:0000313" key="4">
    <source>
        <dbReference type="Proteomes" id="UP000199501"/>
    </source>
</evidence>
<dbReference type="GO" id="GO:0016491">
    <property type="term" value="F:oxidoreductase activity"/>
    <property type="evidence" value="ECO:0007669"/>
    <property type="project" value="UniProtKB-KW"/>
</dbReference>
<dbReference type="Pfam" id="PF00106">
    <property type="entry name" value="adh_short"/>
    <property type="match status" value="1"/>
</dbReference>
<dbReference type="SUPFAM" id="SSF51735">
    <property type="entry name" value="NAD(P)-binding Rossmann-fold domains"/>
    <property type="match status" value="1"/>
</dbReference>
<dbReference type="OrthoDB" id="286404at2"/>
<dbReference type="PANTHER" id="PTHR44196">
    <property type="entry name" value="DEHYDROGENASE/REDUCTASE SDR FAMILY MEMBER 7B"/>
    <property type="match status" value="1"/>
</dbReference>
<dbReference type="PRINTS" id="PR00080">
    <property type="entry name" value="SDRFAMILY"/>
</dbReference>